<dbReference type="Gene3D" id="1.20.1560.10">
    <property type="entry name" value="ABC transporter type 1, transmembrane domain"/>
    <property type="match status" value="1"/>
</dbReference>
<keyword evidence="6 8" id="KW-1133">Transmembrane helix</keyword>
<feature type="domain" description="ABC transmembrane type-1" evidence="10">
    <location>
        <begin position="9"/>
        <end position="130"/>
    </location>
</feature>
<feature type="signal peptide" evidence="9">
    <location>
        <begin position="1"/>
        <end position="24"/>
    </location>
</feature>
<evidence type="ECO:0000256" key="1">
    <source>
        <dbReference type="ARBA" id="ARBA00022448"/>
    </source>
</evidence>
<keyword evidence="2 8" id="KW-0812">Transmembrane</keyword>
<evidence type="ECO:0000256" key="5">
    <source>
        <dbReference type="ARBA" id="ARBA00022840"/>
    </source>
</evidence>
<evidence type="ECO:0000256" key="4">
    <source>
        <dbReference type="ARBA" id="ARBA00022741"/>
    </source>
</evidence>
<keyword evidence="3" id="KW-0677">Repeat</keyword>
<keyword evidence="9" id="KW-0732">Signal</keyword>
<dbReference type="Proteomes" id="UP000325902">
    <property type="component" value="Unassembled WGS sequence"/>
</dbReference>
<keyword evidence="5 11" id="KW-0067">ATP-binding</keyword>
<name>A0A5N5D1C1_9PEZI</name>
<dbReference type="GO" id="GO:0005524">
    <property type="term" value="F:ATP binding"/>
    <property type="evidence" value="ECO:0007669"/>
    <property type="project" value="UniProtKB-KW"/>
</dbReference>
<feature type="transmembrane region" description="Helical" evidence="8">
    <location>
        <begin position="73"/>
        <end position="92"/>
    </location>
</feature>
<evidence type="ECO:0000256" key="3">
    <source>
        <dbReference type="ARBA" id="ARBA00022737"/>
    </source>
</evidence>
<protein>
    <submittedName>
        <fullName evidence="11">ABC transporter ATP-binding protein/permease VMR1</fullName>
    </submittedName>
</protein>
<keyword evidence="7 8" id="KW-0472">Membrane</keyword>
<dbReference type="GO" id="GO:0140359">
    <property type="term" value="F:ABC-type transporter activity"/>
    <property type="evidence" value="ECO:0007669"/>
    <property type="project" value="InterPro"/>
</dbReference>
<dbReference type="GO" id="GO:0000329">
    <property type="term" value="C:fungal-type vacuole membrane"/>
    <property type="evidence" value="ECO:0007669"/>
    <property type="project" value="TreeGrafter"/>
</dbReference>
<dbReference type="InterPro" id="IPR050173">
    <property type="entry name" value="ABC_transporter_C-like"/>
</dbReference>
<feature type="chain" id="PRO_5024827071" evidence="9">
    <location>
        <begin position="25"/>
        <end position="130"/>
    </location>
</feature>
<evidence type="ECO:0000313" key="11">
    <source>
        <dbReference type="EMBL" id="KAB2571184.1"/>
    </source>
</evidence>
<comment type="caution">
    <text evidence="11">The sequence shown here is derived from an EMBL/GenBank/DDBJ whole genome shotgun (WGS) entry which is preliminary data.</text>
</comment>
<evidence type="ECO:0000256" key="7">
    <source>
        <dbReference type="ARBA" id="ARBA00023136"/>
    </source>
</evidence>
<evidence type="ECO:0000256" key="6">
    <source>
        <dbReference type="ARBA" id="ARBA00022989"/>
    </source>
</evidence>
<gene>
    <name evidence="11" type="primary">VMR1</name>
    <name evidence="11" type="ORF">DBV05_g10151</name>
</gene>
<dbReference type="SUPFAM" id="SSF90123">
    <property type="entry name" value="ABC transporter transmembrane region"/>
    <property type="match status" value="1"/>
</dbReference>
<dbReference type="PROSITE" id="PS50929">
    <property type="entry name" value="ABC_TM1F"/>
    <property type="match status" value="1"/>
</dbReference>
<dbReference type="PANTHER" id="PTHR24223">
    <property type="entry name" value="ATP-BINDING CASSETTE SUB-FAMILY C"/>
    <property type="match status" value="1"/>
</dbReference>
<dbReference type="OrthoDB" id="6500128at2759"/>
<dbReference type="InterPro" id="IPR036640">
    <property type="entry name" value="ABC1_TM_sf"/>
</dbReference>
<dbReference type="PANTHER" id="PTHR24223:SF353">
    <property type="entry name" value="ABC TRANSPORTER ATP-BINDING PROTEIN_PERMEASE VMR1-RELATED"/>
    <property type="match status" value="1"/>
</dbReference>
<dbReference type="AlphaFoldDB" id="A0A5N5D1C1"/>
<dbReference type="InterPro" id="IPR011527">
    <property type="entry name" value="ABC1_TM_dom"/>
</dbReference>
<evidence type="ECO:0000259" key="10">
    <source>
        <dbReference type="PROSITE" id="PS50929"/>
    </source>
</evidence>
<accession>A0A5N5D1C1</accession>
<dbReference type="EMBL" id="VCHE01000109">
    <property type="protein sequence ID" value="KAB2571184.1"/>
    <property type="molecule type" value="Genomic_DNA"/>
</dbReference>
<keyword evidence="1" id="KW-0813">Transport</keyword>
<keyword evidence="4" id="KW-0547">Nucleotide-binding</keyword>
<keyword evidence="12" id="KW-1185">Reference proteome</keyword>
<dbReference type="Pfam" id="PF00664">
    <property type="entry name" value="ABC_membrane"/>
    <property type="match status" value="1"/>
</dbReference>
<evidence type="ECO:0000256" key="8">
    <source>
        <dbReference type="SAM" id="Phobius"/>
    </source>
</evidence>
<proteinExistence type="predicted"/>
<sequence>MGFCGYWPAVLGLFAAQQMASVAANACIRSWSGSYTHSESDVSTFMLDAGSVSRWFPVVGQTNSKVSSHPGTAYYLGIYAGLGFAFMALTALRENAVFAGSMLASRKMHLRLFEAVVHAKMRFFDATPFG</sequence>
<evidence type="ECO:0000256" key="2">
    <source>
        <dbReference type="ARBA" id="ARBA00022692"/>
    </source>
</evidence>
<reference evidence="11 12" key="1">
    <citation type="journal article" date="2019" name="Sci. Rep.">
        <title>A multi-omics analysis of the grapevine pathogen Lasiodiplodia theobromae reveals that temperature affects the expression of virulence- and pathogenicity-related genes.</title>
        <authorList>
            <person name="Felix C."/>
            <person name="Meneses R."/>
            <person name="Goncalves M.F.M."/>
            <person name="Tilleman L."/>
            <person name="Duarte A.S."/>
            <person name="Jorrin-Novo J.V."/>
            <person name="Van de Peer Y."/>
            <person name="Deforce D."/>
            <person name="Van Nieuwerburgh F."/>
            <person name="Esteves A.C."/>
            <person name="Alves A."/>
        </authorList>
    </citation>
    <scope>NUCLEOTIDE SEQUENCE [LARGE SCALE GENOMIC DNA]</scope>
    <source>
        <strain evidence="11 12">LA-SOL3</strain>
    </source>
</reference>
<evidence type="ECO:0000313" key="12">
    <source>
        <dbReference type="Proteomes" id="UP000325902"/>
    </source>
</evidence>
<organism evidence="11 12">
    <name type="scientific">Lasiodiplodia theobromae</name>
    <dbReference type="NCBI Taxonomy" id="45133"/>
    <lineage>
        <taxon>Eukaryota</taxon>
        <taxon>Fungi</taxon>
        <taxon>Dikarya</taxon>
        <taxon>Ascomycota</taxon>
        <taxon>Pezizomycotina</taxon>
        <taxon>Dothideomycetes</taxon>
        <taxon>Dothideomycetes incertae sedis</taxon>
        <taxon>Botryosphaeriales</taxon>
        <taxon>Botryosphaeriaceae</taxon>
        <taxon>Lasiodiplodia</taxon>
    </lineage>
</organism>
<evidence type="ECO:0000256" key="9">
    <source>
        <dbReference type="SAM" id="SignalP"/>
    </source>
</evidence>